<dbReference type="SUPFAM" id="SSF52540">
    <property type="entry name" value="P-loop containing nucleoside triphosphate hydrolases"/>
    <property type="match status" value="1"/>
</dbReference>
<dbReference type="CDD" id="cd03130">
    <property type="entry name" value="GATase1_CobB"/>
    <property type="match status" value="1"/>
</dbReference>
<evidence type="ECO:0000256" key="4">
    <source>
        <dbReference type="ARBA" id="ARBA00022840"/>
    </source>
</evidence>
<dbReference type="UniPathway" id="UPA00148">
    <property type="reaction ID" value="UER00231"/>
</dbReference>
<sequence>MTALPRLLLCAAASGGGKTTVTCALLQALVDRGLNPAAFKCGPDYIDPMFHSEVIGAKSRNLDLFLLGEEEACRLLRENGKDCGVSIIEGVMGYYDGVALSSDASAYDLARAADVPAVLVLDGRGRALSAAAEVKGFASFRPDSHIRGVILNRVSPMLYPRLKAAIEAETGITVYGCLPNLPDCSLESRHLGLVTAAEVADLKEKLRRLSRQAEQTLDIDGLLALASSGQSPLFSERPAGEGAPLSASLPLLPPTKPQGLCGDPGGQSPLFSERPAGEGAPLSASLPLLPPTKPQGPCGDPGGQSPLFSERPAGEGAPPAAPPKGGNAVGAGRGRPVPRPRIAVARDRAFCFYYADGLRLLEQLGAELVEFSPLSDGDLPAGTRGIYLGGGYPELYAKELSSNASMRASLRAAIERGVPTVAECGGFLYLHAELEGADGQNYPMAGYFPHRAYRTRRLSRFGYVSLSASADNLLCARGESLPAHEFHYWESEDPGEAFLAQKPQSSRSWPCAYATPTLYAGFPHFHFCGIPAAARRFVAACAQYGTPL</sequence>
<keyword evidence="7" id="KW-0169">Cobalamin biosynthesis</keyword>
<keyword evidence="3 7" id="KW-0547">Nucleotide-binding</keyword>
<evidence type="ECO:0000256" key="7">
    <source>
        <dbReference type="HAMAP-Rule" id="MF_00027"/>
    </source>
</evidence>
<feature type="region of interest" description="Disordered" evidence="8">
    <location>
        <begin position="233"/>
        <end position="337"/>
    </location>
</feature>
<evidence type="ECO:0000313" key="11">
    <source>
        <dbReference type="EMBL" id="MBC5738674.1"/>
    </source>
</evidence>
<keyword evidence="12" id="KW-1185">Reference proteome</keyword>
<dbReference type="HAMAP" id="MF_00027">
    <property type="entry name" value="CobB_CbiA"/>
    <property type="match status" value="1"/>
</dbReference>
<comment type="pathway">
    <text evidence="7">Cofactor biosynthesis; adenosylcobalamin biosynthesis; cob(II)yrinate a,c-diamide from sirohydrochlorin (anaerobic route): step 10/10.</text>
</comment>
<evidence type="ECO:0000256" key="2">
    <source>
        <dbReference type="ARBA" id="ARBA00022598"/>
    </source>
</evidence>
<keyword evidence="2 7" id="KW-0436">Ligase</keyword>
<keyword evidence="5 7" id="KW-0460">Magnesium</keyword>
<evidence type="ECO:0000256" key="5">
    <source>
        <dbReference type="ARBA" id="ARBA00022842"/>
    </source>
</evidence>
<name>A0A8J6JPA0_9FIRM</name>
<dbReference type="EMBL" id="JACOPQ010000019">
    <property type="protein sequence ID" value="MBC5738674.1"/>
    <property type="molecule type" value="Genomic_DNA"/>
</dbReference>
<dbReference type="Gene3D" id="3.40.50.880">
    <property type="match status" value="1"/>
</dbReference>
<dbReference type="InterPro" id="IPR027417">
    <property type="entry name" value="P-loop_NTPase"/>
</dbReference>
<comment type="catalytic activity">
    <reaction evidence="7">
        <text>cob(II)yrinate + 2 L-glutamine + 2 ATP + 2 H2O = cob(II)yrinate a,c diamide + 2 L-glutamate + 2 ADP + 2 phosphate + 2 H(+)</text>
        <dbReference type="Rhea" id="RHEA:26289"/>
        <dbReference type="ChEBI" id="CHEBI:15377"/>
        <dbReference type="ChEBI" id="CHEBI:15378"/>
        <dbReference type="ChEBI" id="CHEBI:29985"/>
        <dbReference type="ChEBI" id="CHEBI:30616"/>
        <dbReference type="ChEBI" id="CHEBI:43474"/>
        <dbReference type="ChEBI" id="CHEBI:58359"/>
        <dbReference type="ChEBI" id="CHEBI:58537"/>
        <dbReference type="ChEBI" id="CHEBI:58894"/>
        <dbReference type="ChEBI" id="CHEBI:456216"/>
        <dbReference type="EC" id="6.3.5.11"/>
    </reaction>
</comment>
<feature type="site" description="Increases nucleophilicity of active site Cys" evidence="7">
    <location>
        <position position="524"/>
    </location>
</feature>
<accession>A0A8J6JPA0</accession>
<keyword evidence="6 7" id="KW-0315">Glutamine amidotransferase</keyword>
<dbReference type="GO" id="GO:0005524">
    <property type="term" value="F:ATP binding"/>
    <property type="evidence" value="ECO:0007669"/>
    <property type="project" value="UniProtKB-UniRule"/>
</dbReference>
<comment type="caution">
    <text evidence="11">The sequence shown here is derived from an EMBL/GenBank/DDBJ whole genome shotgun (WGS) entry which is preliminary data.</text>
</comment>
<evidence type="ECO:0000256" key="3">
    <source>
        <dbReference type="ARBA" id="ARBA00022741"/>
    </source>
</evidence>
<dbReference type="GO" id="GO:0042242">
    <property type="term" value="F:cobyrinic acid a,c-diamide synthase activity"/>
    <property type="evidence" value="ECO:0007669"/>
    <property type="project" value="UniProtKB-UniRule"/>
</dbReference>
<reference evidence="11" key="1">
    <citation type="submission" date="2020-08" db="EMBL/GenBank/DDBJ databases">
        <title>Genome public.</title>
        <authorList>
            <person name="Liu C."/>
            <person name="Sun Q."/>
        </authorList>
    </citation>
    <scope>NUCLEOTIDE SEQUENCE</scope>
    <source>
        <strain evidence="11">NSJ-52</strain>
    </source>
</reference>
<feature type="domain" description="CobB/CobQ-like glutamine amidotransferase" evidence="10">
    <location>
        <begin position="341"/>
        <end position="493"/>
    </location>
</feature>
<evidence type="ECO:0000259" key="9">
    <source>
        <dbReference type="Pfam" id="PF01656"/>
    </source>
</evidence>
<comment type="cofactor">
    <cofactor evidence="1 7">
        <name>Mg(2+)</name>
        <dbReference type="ChEBI" id="CHEBI:18420"/>
    </cofactor>
</comment>
<comment type="similarity">
    <text evidence="7">Belongs to the CobB/CbiA family.</text>
</comment>
<dbReference type="InterPro" id="IPR011698">
    <property type="entry name" value="GATase_3"/>
</dbReference>
<feature type="active site" description="Nucleophile" evidence="7">
    <location>
        <position position="424"/>
    </location>
</feature>
<comment type="miscellaneous">
    <text evidence="7">The a and c carboxylates of cobyrinate are activated for nucleophilic attack via formation of a phosphorylated intermediate by ATP. CbiA catalyzes first the amidation of the c-carboxylate, and then that of the a-carboxylate.</text>
</comment>
<dbReference type="RefSeq" id="WP_186920339.1">
    <property type="nucleotide sequence ID" value="NZ_JACOPQ010000019.1"/>
</dbReference>
<dbReference type="PROSITE" id="PS51274">
    <property type="entry name" value="GATASE_COBBQ"/>
    <property type="match status" value="1"/>
</dbReference>
<dbReference type="PANTHER" id="PTHR43873:SF1">
    <property type="entry name" value="COBYRINATE A,C-DIAMIDE SYNTHASE"/>
    <property type="match status" value="1"/>
</dbReference>
<dbReference type="PANTHER" id="PTHR43873">
    <property type="entry name" value="COBYRINATE A,C-DIAMIDE SYNTHASE"/>
    <property type="match status" value="1"/>
</dbReference>
<evidence type="ECO:0000259" key="10">
    <source>
        <dbReference type="Pfam" id="PF07685"/>
    </source>
</evidence>
<keyword evidence="4 7" id="KW-0067">ATP-binding</keyword>
<comment type="domain">
    <text evidence="7">Comprises of two domains. The C-terminal domain contains the binding site for glutamine and catalyzes the hydrolysis of this substrate to glutamate and ammonia. The N-terminal domain is anticipated to bind ATP and cobyrinate and catalyzes the ultimate synthesis of the diamide product. The ammonia produced via the glutaminase domain is probably translocated to the adjacent domain via a molecular tunnel, where it reacts with an activated intermediate.</text>
</comment>
<dbReference type="Pfam" id="PF07685">
    <property type="entry name" value="GATase_3"/>
    <property type="match status" value="1"/>
</dbReference>
<feature type="compositionally biased region" description="Low complexity" evidence="8">
    <location>
        <begin position="314"/>
        <end position="326"/>
    </location>
</feature>
<dbReference type="InterPro" id="IPR029062">
    <property type="entry name" value="Class_I_gatase-like"/>
</dbReference>
<dbReference type="GO" id="GO:0009236">
    <property type="term" value="P:cobalamin biosynthetic process"/>
    <property type="evidence" value="ECO:0007669"/>
    <property type="project" value="UniProtKB-UniRule"/>
</dbReference>
<evidence type="ECO:0000256" key="8">
    <source>
        <dbReference type="SAM" id="MobiDB-lite"/>
    </source>
</evidence>
<dbReference type="Proteomes" id="UP000607645">
    <property type="component" value="Unassembled WGS sequence"/>
</dbReference>
<evidence type="ECO:0000256" key="1">
    <source>
        <dbReference type="ARBA" id="ARBA00001946"/>
    </source>
</evidence>
<comment type="function">
    <text evidence="7">Catalyzes the ATP-dependent amidation of the two carboxylate groups at positions a and c of cobyrinate, using either L-glutamine or ammonia as the nitrogen source.</text>
</comment>
<gene>
    <name evidence="7" type="primary">cbiA</name>
    <name evidence="11" type="ORF">H8S62_16810</name>
</gene>
<dbReference type="SUPFAM" id="SSF52317">
    <property type="entry name" value="Class I glutamine amidotransferase-like"/>
    <property type="match status" value="1"/>
</dbReference>
<dbReference type="AlphaFoldDB" id="A0A8J6JPA0"/>
<dbReference type="InterPro" id="IPR004484">
    <property type="entry name" value="CbiA/CobB_synth"/>
</dbReference>
<dbReference type="EC" id="6.3.5.11" evidence="7"/>
<evidence type="ECO:0000313" key="12">
    <source>
        <dbReference type="Proteomes" id="UP000607645"/>
    </source>
</evidence>
<dbReference type="Gene3D" id="3.40.50.300">
    <property type="entry name" value="P-loop containing nucleotide triphosphate hydrolases"/>
    <property type="match status" value="1"/>
</dbReference>
<dbReference type="NCBIfam" id="NF002204">
    <property type="entry name" value="PRK01077.1"/>
    <property type="match status" value="1"/>
</dbReference>
<protein>
    <recommendedName>
        <fullName evidence="7">Cobyrinate a,c-diamide synthase</fullName>
        <ecNumber evidence="7">6.3.5.11</ecNumber>
    </recommendedName>
    <alternativeName>
        <fullName evidence="7">Cobyrinic acid a,c-diamide synthetase</fullName>
    </alternativeName>
</protein>
<organism evidence="11 12">
    <name type="scientific">Lawsonibacter faecis</name>
    <dbReference type="NCBI Taxonomy" id="2763052"/>
    <lineage>
        <taxon>Bacteria</taxon>
        <taxon>Bacillati</taxon>
        <taxon>Bacillota</taxon>
        <taxon>Clostridia</taxon>
        <taxon>Eubacteriales</taxon>
        <taxon>Oscillospiraceae</taxon>
        <taxon>Lawsonibacter</taxon>
    </lineage>
</organism>
<dbReference type="InterPro" id="IPR002586">
    <property type="entry name" value="CobQ/CobB/MinD/ParA_Nub-bd_dom"/>
</dbReference>
<evidence type="ECO:0000256" key="6">
    <source>
        <dbReference type="ARBA" id="ARBA00022962"/>
    </source>
</evidence>
<dbReference type="Pfam" id="PF01656">
    <property type="entry name" value="CbiA"/>
    <property type="match status" value="1"/>
</dbReference>
<feature type="domain" description="CobQ/CobB/MinD/ParA nucleotide binding" evidence="9">
    <location>
        <begin position="9"/>
        <end position="186"/>
    </location>
</feature>
<proteinExistence type="inferred from homology"/>